<name>A0A0R1HY80_9LACO</name>
<reference evidence="1 2" key="1">
    <citation type="journal article" date="2015" name="Genome Announc.">
        <title>Expanding the biotechnology potential of lactobacilli through comparative genomics of 213 strains and associated genera.</title>
        <authorList>
            <person name="Sun Z."/>
            <person name="Harris H.M."/>
            <person name="McCann A."/>
            <person name="Guo C."/>
            <person name="Argimon S."/>
            <person name="Zhang W."/>
            <person name="Yang X."/>
            <person name="Jeffery I.B."/>
            <person name="Cooney J.C."/>
            <person name="Kagawa T.F."/>
            <person name="Liu W."/>
            <person name="Song Y."/>
            <person name="Salvetti E."/>
            <person name="Wrobel A."/>
            <person name="Rasinkangas P."/>
            <person name="Parkhill J."/>
            <person name="Rea M.C."/>
            <person name="O'Sullivan O."/>
            <person name="Ritari J."/>
            <person name="Douillard F.P."/>
            <person name="Paul Ross R."/>
            <person name="Yang R."/>
            <person name="Briner A.E."/>
            <person name="Felis G.E."/>
            <person name="de Vos W.M."/>
            <person name="Barrangou R."/>
            <person name="Klaenhammer T.R."/>
            <person name="Caufield P.W."/>
            <person name="Cui Y."/>
            <person name="Zhang H."/>
            <person name="O'Toole P.W."/>
        </authorList>
    </citation>
    <scope>NUCLEOTIDE SEQUENCE [LARGE SCALE GENOMIC DNA]</scope>
    <source>
        <strain evidence="1 2">JCM 15530</strain>
    </source>
</reference>
<dbReference type="SUPFAM" id="SSF51621">
    <property type="entry name" value="Phosphoenolpyruvate/pyruvate domain"/>
    <property type="match status" value="1"/>
</dbReference>
<dbReference type="STRING" id="1302272.FC96_GL001496"/>
<dbReference type="InterPro" id="IPR015813">
    <property type="entry name" value="Pyrv/PenolPyrv_kinase-like_dom"/>
</dbReference>
<evidence type="ECO:0000313" key="2">
    <source>
        <dbReference type="Proteomes" id="UP000050911"/>
    </source>
</evidence>
<evidence type="ECO:0000313" key="1">
    <source>
        <dbReference type="EMBL" id="KRK48394.1"/>
    </source>
</evidence>
<dbReference type="PATRIC" id="fig|1302272.5.peg.1512"/>
<dbReference type="AlphaFoldDB" id="A0A0R1HY80"/>
<comment type="caution">
    <text evidence="1">The sequence shown here is derived from an EMBL/GenBank/DDBJ whole genome shotgun (WGS) entry which is preliminary data.</text>
</comment>
<dbReference type="Gene3D" id="3.20.20.60">
    <property type="entry name" value="Phosphoenolpyruvate-binding domains"/>
    <property type="match status" value="1"/>
</dbReference>
<dbReference type="EMBL" id="AZCX01000003">
    <property type="protein sequence ID" value="KRK48394.1"/>
    <property type="molecule type" value="Genomic_DNA"/>
</dbReference>
<accession>A0A0R1HY80</accession>
<dbReference type="GO" id="GO:0003824">
    <property type="term" value="F:catalytic activity"/>
    <property type="evidence" value="ECO:0007669"/>
    <property type="project" value="InterPro"/>
</dbReference>
<dbReference type="Proteomes" id="UP000050911">
    <property type="component" value="Unassembled WGS sequence"/>
</dbReference>
<sequence length="229" mass="24589">MSSHIILAAANAPMAKFFETQGFDSLYVNQESVANQLLATTDESLAVTEYVQYLKCLRATTTVRMLADAAIGSDPISTTINRVSHCGMDTIVISDDDENHRALTLADFSNHIQAASSCIAGLSSSLMLNLGHLEQYGYQGLSERIKLTKNTNVTAIVVSHVTPDDLGGLAPLLAENHQIGLALDHPDFSYGMVQAMMPAFILDTYHPSLAAKQSVQNAGNSVIAKLFMG</sequence>
<proteinExistence type="predicted"/>
<dbReference type="OrthoDB" id="2294683at2"/>
<keyword evidence="2" id="KW-1185">Reference proteome</keyword>
<organism evidence="1 2">
    <name type="scientific">Secundilactobacillus kimchicus JCM 15530</name>
    <dbReference type="NCBI Taxonomy" id="1302272"/>
    <lineage>
        <taxon>Bacteria</taxon>
        <taxon>Bacillati</taxon>
        <taxon>Bacillota</taxon>
        <taxon>Bacilli</taxon>
        <taxon>Lactobacillales</taxon>
        <taxon>Lactobacillaceae</taxon>
        <taxon>Secundilactobacillus</taxon>
    </lineage>
</organism>
<dbReference type="RefSeq" id="WP_054660164.1">
    <property type="nucleotide sequence ID" value="NZ_AZCX01000003.1"/>
</dbReference>
<gene>
    <name evidence="1" type="ORF">FC96_GL001496</name>
</gene>
<dbReference type="InterPro" id="IPR040442">
    <property type="entry name" value="Pyrv_kinase-like_dom_sf"/>
</dbReference>
<protein>
    <submittedName>
        <fullName evidence="1">Uncharacterized protein</fullName>
    </submittedName>
</protein>